<sequence length="288" mass="32165">MVKGLLWRESSQRTLQGLSWRLLQGMMSTESAAAKAEHVAASKKKLAGKRFYEKANMRPADKGGGYEVLLDHRVLRTPAKKALRLPTPALALALAAEWEWQDRSGVRSFTMPLVRLASITIDQIPIDKEKIIASLLKYCHTDALCCRAEPGSKLADKQTRYWDPLLDWAEKELGARLIVSSSIFGANQPQHVLNALEKTLRNLNDWELAAVDSLASSSRSLVVALAVARNHLKIDQALDIIRLEEEHQIDEWGLVEGGHDIDIADLRVRISAASIFLRLLGYNTDKKL</sequence>
<dbReference type="InterPro" id="IPR042272">
    <property type="entry name" value="ATP12_ATP_synth-F1-assembly_N"/>
</dbReference>
<dbReference type="AlphaFoldDB" id="A0ABD1YZI5"/>
<evidence type="ECO:0000313" key="6">
    <source>
        <dbReference type="EMBL" id="KAL2635127.1"/>
    </source>
</evidence>
<name>A0ABD1YZI5_9MARC</name>
<keyword evidence="4" id="KW-0496">Mitochondrion</keyword>
<dbReference type="InterPro" id="IPR011419">
    <property type="entry name" value="ATP12_ATP_synth-F1-assembly"/>
</dbReference>
<evidence type="ECO:0000256" key="1">
    <source>
        <dbReference type="ARBA" id="ARBA00004173"/>
    </source>
</evidence>
<comment type="caution">
    <text evidence="6">The sequence shown here is derived from an EMBL/GenBank/DDBJ whole genome shotgun (WGS) entry which is preliminary data.</text>
</comment>
<gene>
    <name evidence="6" type="ORF">R1flu_006606</name>
</gene>
<comment type="subcellular location">
    <subcellularLocation>
        <location evidence="1">Mitochondrion</location>
    </subcellularLocation>
</comment>
<evidence type="ECO:0000256" key="4">
    <source>
        <dbReference type="ARBA" id="ARBA00023128"/>
    </source>
</evidence>
<protein>
    <recommendedName>
        <fullName evidence="8">ATP synthase mitochondrial F1 complex assembly factor 2</fullName>
    </recommendedName>
</protein>
<dbReference type="Gene3D" id="3.30.2180.10">
    <property type="entry name" value="ATP12-like"/>
    <property type="match status" value="1"/>
</dbReference>
<dbReference type="PANTHER" id="PTHR21013:SF10">
    <property type="entry name" value="ATP SYNTHASE MITOCHONDRIAL F1 COMPLEX ASSEMBLY FACTOR 2"/>
    <property type="match status" value="1"/>
</dbReference>
<dbReference type="Proteomes" id="UP001605036">
    <property type="component" value="Unassembled WGS sequence"/>
</dbReference>
<dbReference type="EMBL" id="JBHFFA010000003">
    <property type="protein sequence ID" value="KAL2635127.1"/>
    <property type="molecule type" value="Genomic_DNA"/>
</dbReference>
<evidence type="ECO:0000256" key="3">
    <source>
        <dbReference type="ARBA" id="ARBA00022946"/>
    </source>
</evidence>
<dbReference type="SUPFAM" id="SSF160909">
    <property type="entry name" value="ATP12-like"/>
    <property type="match status" value="1"/>
</dbReference>
<organism evidence="6 7">
    <name type="scientific">Riccia fluitans</name>
    <dbReference type="NCBI Taxonomy" id="41844"/>
    <lineage>
        <taxon>Eukaryota</taxon>
        <taxon>Viridiplantae</taxon>
        <taxon>Streptophyta</taxon>
        <taxon>Embryophyta</taxon>
        <taxon>Marchantiophyta</taxon>
        <taxon>Marchantiopsida</taxon>
        <taxon>Marchantiidae</taxon>
        <taxon>Marchantiales</taxon>
        <taxon>Ricciaceae</taxon>
        <taxon>Riccia</taxon>
    </lineage>
</organism>
<evidence type="ECO:0008006" key="8">
    <source>
        <dbReference type="Google" id="ProtNLM"/>
    </source>
</evidence>
<dbReference type="GO" id="GO:0005739">
    <property type="term" value="C:mitochondrion"/>
    <property type="evidence" value="ECO:0007669"/>
    <property type="project" value="UniProtKB-SubCell"/>
</dbReference>
<evidence type="ECO:0000256" key="2">
    <source>
        <dbReference type="ARBA" id="ARBA00008231"/>
    </source>
</evidence>
<dbReference type="Pfam" id="PF07542">
    <property type="entry name" value="ATP12"/>
    <property type="match status" value="1"/>
</dbReference>
<proteinExistence type="inferred from homology"/>
<keyword evidence="3" id="KW-0809">Transit peptide</keyword>
<keyword evidence="7" id="KW-1185">Reference proteome</keyword>
<dbReference type="Gene3D" id="1.10.3580.10">
    <property type="entry name" value="ATP12 ATPase"/>
    <property type="match status" value="1"/>
</dbReference>
<dbReference type="PANTHER" id="PTHR21013">
    <property type="entry name" value="ATP SYNTHASE MITOCHONDRIAL F1 COMPLEX ASSEMBLY FACTOR 2/ATP12 PROTEIN, MITOCHONDRIAL PRECURSOR"/>
    <property type="match status" value="1"/>
</dbReference>
<comment type="similarity">
    <text evidence="2">Belongs to the ATP12 family.</text>
</comment>
<accession>A0ABD1YZI5</accession>
<evidence type="ECO:0000313" key="7">
    <source>
        <dbReference type="Proteomes" id="UP001605036"/>
    </source>
</evidence>
<evidence type="ECO:0000256" key="5">
    <source>
        <dbReference type="ARBA" id="ARBA00023186"/>
    </source>
</evidence>
<keyword evidence="5" id="KW-0143">Chaperone</keyword>
<reference evidence="6 7" key="1">
    <citation type="submission" date="2024-09" db="EMBL/GenBank/DDBJ databases">
        <title>Chromosome-scale assembly of Riccia fluitans.</title>
        <authorList>
            <person name="Paukszto L."/>
            <person name="Sawicki J."/>
            <person name="Karawczyk K."/>
            <person name="Piernik-Szablinska J."/>
            <person name="Szczecinska M."/>
            <person name="Mazdziarz M."/>
        </authorList>
    </citation>
    <scope>NUCLEOTIDE SEQUENCE [LARGE SCALE GENOMIC DNA]</scope>
    <source>
        <strain evidence="6">Rf_01</strain>
        <tissue evidence="6">Aerial parts of the thallus</tissue>
    </source>
</reference>
<dbReference type="InterPro" id="IPR023335">
    <property type="entry name" value="ATP12_ortho_dom_sf"/>
</dbReference>